<proteinExistence type="predicted"/>
<protein>
    <submittedName>
        <fullName evidence="2">Uncharacterized protein</fullName>
    </submittedName>
</protein>
<name>A0A0F9IP13_9ZZZZ</name>
<feature type="region of interest" description="Disordered" evidence="1">
    <location>
        <begin position="1"/>
        <end position="43"/>
    </location>
</feature>
<evidence type="ECO:0000256" key="1">
    <source>
        <dbReference type="SAM" id="MobiDB-lite"/>
    </source>
</evidence>
<dbReference type="AlphaFoldDB" id="A0A0F9IP13"/>
<sequence>MARRKTTKKKPRTKKTAARKRNPRTVRATRKKPGKGTKGGRPRIEIDWENVGLLLRVGNTNEDIADLLEISIATLQARFAEHPELVQRERAQRRSSLLTRQTANALAGSDRMLIHLGEQELGQRKKLQISGEPGQPPVAFTVAEMVLLGAARRKQRLALEAEAAAEAESTHGAG</sequence>
<evidence type="ECO:0000313" key="2">
    <source>
        <dbReference type="EMBL" id="KKM21574.1"/>
    </source>
</evidence>
<feature type="compositionally biased region" description="Basic residues" evidence="1">
    <location>
        <begin position="1"/>
        <end position="41"/>
    </location>
</feature>
<reference evidence="2" key="1">
    <citation type="journal article" date="2015" name="Nature">
        <title>Complex archaea that bridge the gap between prokaryotes and eukaryotes.</title>
        <authorList>
            <person name="Spang A."/>
            <person name="Saw J.H."/>
            <person name="Jorgensen S.L."/>
            <person name="Zaremba-Niedzwiedzka K."/>
            <person name="Martijn J."/>
            <person name="Lind A.E."/>
            <person name="van Eijk R."/>
            <person name="Schleper C."/>
            <person name="Guy L."/>
            <person name="Ettema T.J."/>
        </authorList>
    </citation>
    <scope>NUCLEOTIDE SEQUENCE</scope>
</reference>
<dbReference type="EMBL" id="LAZR01013521">
    <property type="protein sequence ID" value="KKM21574.1"/>
    <property type="molecule type" value="Genomic_DNA"/>
</dbReference>
<comment type="caution">
    <text evidence="2">The sequence shown here is derived from an EMBL/GenBank/DDBJ whole genome shotgun (WGS) entry which is preliminary data.</text>
</comment>
<organism evidence="2">
    <name type="scientific">marine sediment metagenome</name>
    <dbReference type="NCBI Taxonomy" id="412755"/>
    <lineage>
        <taxon>unclassified sequences</taxon>
        <taxon>metagenomes</taxon>
        <taxon>ecological metagenomes</taxon>
    </lineage>
</organism>
<gene>
    <name evidence="2" type="ORF">LCGC14_1634060</name>
</gene>
<accession>A0A0F9IP13</accession>